<evidence type="ECO:0000259" key="11">
    <source>
        <dbReference type="PROSITE" id="PS50922"/>
    </source>
</evidence>
<dbReference type="Proteomes" id="UP000274822">
    <property type="component" value="Unassembled WGS sequence"/>
</dbReference>
<dbReference type="GO" id="GO:0005789">
    <property type="term" value="C:endoplasmic reticulum membrane"/>
    <property type="evidence" value="ECO:0007669"/>
    <property type="project" value="UniProtKB-SubCell"/>
</dbReference>
<feature type="transmembrane region" description="Helical" evidence="10">
    <location>
        <begin position="290"/>
        <end position="316"/>
    </location>
</feature>
<evidence type="ECO:0000256" key="1">
    <source>
        <dbReference type="ARBA" id="ARBA00004477"/>
    </source>
</evidence>
<evidence type="ECO:0000256" key="2">
    <source>
        <dbReference type="ARBA" id="ARBA00009808"/>
    </source>
</evidence>
<protein>
    <submittedName>
        <fullName evidence="12">TLC domain-containing protein</fullName>
    </submittedName>
</protein>
<evidence type="ECO:0000256" key="3">
    <source>
        <dbReference type="ARBA" id="ARBA00022679"/>
    </source>
</evidence>
<keyword evidence="7 9" id="KW-0472">Membrane</keyword>
<comment type="caution">
    <text evidence="12">The sequence shown here is derived from an EMBL/GenBank/DDBJ whole genome shotgun (WGS) entry which is preliminary data.</text>
</comment>
<evidence type="ECO:0000256" key="6">
    <source>
        <dbReference type="ARBA" id="ARBA00022989"/>
    </source>
</evidence>
<evidence type="ECO:0000256" key="9">
    <source>
        <dbReference type="PROSITE-ProRule" id="PRU00205"/>
    </source>
</evidence>
<feature type="transmembrane region" description="Helical" evidence="10">
    <location>
        <begin position="165"/>
        <end position="181"/>
    </location>
</feature>
<gene>
    <name evidence="12" type="ORF">BC938DRAFT_471792</name>
</gene>
<dbReference type="GO" id="GO:0050291">
    <property type="term" value="F:sphingosine N-acyltransferase activity"/>
    <property type="evidence" value="ECO:0007669"/>
    <property type="project" value="InterPro"/>
</dbReference>
<proteinExistence type="inferred from homology"/>
<dbReference type="InterPro" id="IPR016439">
    <property type="entry name" value="Lag1/Lac1-like"/>
</dbReference>
<keyword evidence="6 10" id="KW-1133">Transmembrane helix</keyword>
<dbReference type="PROSITE" id="PS50922">
    <property type="entry name" value="TLC"/>
    <property type="match status" value="1"/>
</dbReference>
<evidence type="ECO:0000256" key="5">
    <source>
        <dbReference type="ARBA" id="ARBA00022824"/>
    </source>
</evidence>
<dbReference type="Pfam" id="PF03798">
    <property type="entry name" value="TRAM_LAG1_CLN8"/>
    <property type="match status" value="1"/>
</dbReference>
<keyword evidence="4 9" id="KW-0812">Transmembrane</keyword>
<name>A0A433Q7D5_9FUNG</name>
<feature type="transmembrane region" description="Helical" evidence="10">
    <location>
        <begin position="39"/>
        <end position="60"/>
    </location>
</feature>
<comment type="subcellular location">
    <subcellularLocation>
        <location evidence="1">Endoplasmic reticulum membrane</location>
        <topology evidence="1">Multi-pass membrane protein</topology>
    </subcellularLocation>
</comment>
<keyword evidence="8" id="KW-0325">Glycoprotein</keyword>
<dbReference type="PIRSF" id="PIRSF005225">
    <property type="entry name" value="LAG1_LAC1"/>
    <property type="match status" value="1"/>
</dbReference>
<feature type="transmembrane region" description="Helical" evidence="10">
    <location>
        <begin position="248"/>
        <end position="270"/>
    </location>
</feature>
<evidence type="ECO:0000256" key="10">
    <source>
        <dbReference type="SAM" id="Phobius"/>
    </source>
</evidence>
<comment type="similarity">
    <text evidence="2">Belongs to the sphingosine N-acyltransferase family.</text>
</comment>
<keyword evidence="13" id="KW-1185">Reference proteome</keyword>
<keyword evidence="3" id="KW-0808">Transferase</keyword>
<dbReference type="AlphaFoldDB" id="A0A433Q7D5"/>
<evidence type="ECO:0000313" key="12">
    <source>
        <dbReference type="EMBL" id="RUS25687.1"/>
    </source>
</evidence>
<sequence length="339" mass="39783">MSSVVSNTASKRLMTKGPSKYRRAMNYLAEHQIDFPFKVVAFIVAGAVLRVPQFWRFIFISYEQPGTGLYGKGPADVMLLFFWINLFTMLRAGTMSHVLMPLARFGGIQSTRKLVRFTEQGWTVIYYGNSWFVGMYLCYNSSYWFNTSEFWIGYPHIYLAPLFKYYYLIQFAYWLQQIFVLQIEKPRKDYRELVAHHINTLLLICGSYVCNYTRIGNAIFVCMDLPDVLLALAKCLNYLNFRILCDSLFVVLIAAWTYTRVYLYGCIIWSTWSEPDLYVEFVFDPMNGQFFPYFAKYIIIGLEVSLFFLILFWTALMYRVLFRVLMGTSASDSRSDDEE</sequence>
<feature type="domain" description="TLC" evidence="11">
    <location>
        <begin position="115"/>
        <end position="326"/>
    </location>
</feature>
<evidence type="ECO:0000256" key="8">
    <source>
        <dbReference type="ARBA" id="ARBA00023180"/>
    </source>
</evidence>
<dbReference type="PANTHER" id="PTHR12560:SF11">
    <property type="entry name" value="CERAMIDE SYNTHASE LAC1-RELATED"/>
    <property type="match status" value="1"/>
</dbReference>
<dbReference type="InterPro" id="IPR006634">
    <property type="entry name" value="TLC-dom"/>
</dbReference>
<accession>A0A433Q7D5</accession>
<dbReference type="GO" id="GO:0046513">
    <property type="term" value="P:ceramide biosynthetic process"/>
    <property type="evidence" value="ECO:0007669"/>
    <property type="project" value="InterPro"/>
</dbReference>
<evidence type="ECO:0000256" key="4">
    <source>
        <dbReference type="ARBA" id="ARBA00022692"/>
    </source>
</evidence>
<evidence type="ECO:0000313" key="13">
    <source>
        <dbReference type="Proteomes" id="UP000274822"/>
    </source>
</evidence>
<organism evidence="12 13">
    <name type="scientific">Jimgerdemannia flammicorona</name>
    <dbReference type="NCBI Taxonomy" id="994334"/>
    <lineage>
        <taxon>Eukaryota</taxon>
        <taxon>Fungi</taxon>
        <taxon>Fungi incertae sedis</taxon>
        <taxon>Mucoromycota</taxon>
        <taxon>Mucoromycotina</taxon>
        <taxon>Endogonomycetes</taxon>
        <taxon>Endogonales</taxon>
        <taxon>Endogonaceae</taxon>
        <taxon>Jimgerdemannia</taxon>
    </lineage>
</organism>
<feature type="transmembrane region" description="Helical" evidence="10">
    <location>
        <begin position="80"/>
        <end position="103"/>
    </location>
</feature>
<keyword evidence="5" id="KW-0256">Endoplasmic reticulum</keyword>
<dbReference type="PANTHER" id="PTHR12560">
    <property type="entry name" value="LONGEVITY ASSURANCE FACTOR 1 LAG1"/>
    <property type="match status" value="1"/>
</dbReference>
<dbReference type="SMART" id="SM00724">
    <property type="entry name" value="TLC"/>
    <property type="match status" value="1"/>
</dbReference>
<reference evidence="12 13" key="1">
    <citation type="journal article" date="2018" name="New Phytol.">
        <title>Phylogenomics of Endogonaceae and evolution of mycorrhizas within Mucoromycota.</title>
        <authorList>
            <person name="Chang Y."/>
            <person name="Desiro A."/>
            <person name="Na H."/>
            <person name="Sandor L."/>
            <person name="Lipzen A."/>
            <person name="Clum A."/>
            <person name="Barry K."/>
            <person name="Grigoriev I.V."/>
            <person name="Martin F.M."/>
            <person name="Stajich J.E."/>
            <person name="Smith M.E."/>
            <person name="Bonito G."/>
            <person name="Spatafora J.W."/>
        </authorList>
    </citation>
    <scope>NUCLEOTIDE SEQUENCE [LARGE SCALE GENOMIC DNA]</scope>
    <source>
        <strain evidence="12 13">AD002</strain>
    </source>
</reference>
<dbReference type="EMBL" id="RBNJ01012314">
    <property type="protein sequence ID" value="RUS25687.1"/>
    <property type="molecule type" value="Genomic_DNA"/>
</dbReference>
<feature type="transmembrane region" description="Helical" evidence="10">
    <location>
        <begin position="124"/>
        <end position="145"/>
    </location>
</feature>
<evidence type="ECO:0000256" key="7">
    <source>
        <dbReference type="ARBA" id="ARBA00023136"/>
    </source>
</evidence>